<dbReference type="PANTHER" id="PTHR13812">
    <property type="entry name" value="KETIMINE REDUCTASE MU-CRYSTALLIN"/>
    <property type="match status" value="1"/>
</dbReference>
<dbReference type="GO" id="GO:0005737">
    <property type="term" value="C:cytoplasm"/>
    <property type="evidence" value="ECO:0007669"/>
    <property type="project" value="TreeGrafter"/>
</dbReference>
<name>A0A316A8V4_9ACTN</name>
<evidence type="ECO:0000256" key="1">
    <source>
        <dbReference type="SAM" id="MobiDB-lite"/>
    </source>
</evidence>
<dbReference type="RefSeq" id="WP_109774142.1">
    <property type="nucleotide sequence ID" value="NZ_QGDQ01000010.1"/>
</dbReference>
<organism evidence="2 3">
    <name type="scientific">Quadrisphaera granulorum</name>
    <dbReference type="NCBI Taxonomy" id="317664"/>
    <lineage>
        <taxon>Bacteria</taxon>
        <taxon>Bacillati</taxon>
        <taxon>Actinomycetota</taxon>
        <taxon>Actinomycetes</taxon>
        <taxon>Kineosporiales</taxon>
        <taxon>Kineosporiaceae</taxon>
        <taxon>Quadrisphaera</taxon>
    </lineage>
</organism>
<dbReference type="EMBL" id="QGDQ01000010">
    <property type="protein sequence ID" value="PWJ53869.1"/>
    <property type="molecule type" value="Genomic_DNA"/>
</dbReference>
<dbReference type="InterPro" id="IPR003462">
    <property type="entry name" value="ODC_Mu_crystall"/>
</dbReference>
<evidence type="ECO:0000313" key="3">
    <source>
        <dbReference type="Proteomes" id="UP000245469"/>
    </source>
</evidence>
<dbReference type="Gene3D" id="3.30.1780.10">
    <property type="entry name" value="ornithine cyclodeaminase, domain 1"/>
    <property type="match status" value="1"/>
</dbReference>
<accession>A0A316A8V4</accession>
<dbReference type="SUPFAM" id="SSF51735">
    <property type="entry name" value="NAD(P)-binding Rossmann-fold domains"/>
    <property type="match status" value="1"/>
</dbReference>
<dbReference type="OrthoDB" id="4311033at2"/>
<feature type="compositionally biased region" description="Polar residues" evidence="1">
    <location>
        <begin position="1"/>
        <end position="12"/>
    </location>
</feature>
<feature type="region of interest" description="Disordered" evidence="1">
    <location>
        <begin position="1"/>
        <end position="21"/>
    </location>
</feature>
<dbReference type="InterPro" id="IPR023401">
    <property type="entry name" value="ODC_N"/>
</dbReference>
<dbReference type="Pfam" id="PF02423">
    <property type="entry name" value="OCD_Mu_crystall"/>
    <property type="match status" value="1"/>
</dbReference>
<protein>
    <submittedName>
        <fullName evidence="2">Ornithine cyclodeaminase</fullName>
    </submittedName>
</protein>
<evidence type="ECO:0000313" key="2">
    <source>
        <dbReference type="EMBL" id="PWJ53869.1"/>
    </source>
</evidence>
<reference evidence="2 3" key="1">
    <citation type="submission" date="2018-03" db="EMBL/GenBank/DDBJ databases">
        <title>Genomic Encyclopedia of Archaeal and Bacterial Type Strains, Phase II (KMG-II): from individual species to whole genera.</title>
        <authorList>
            <person name="Goeker M."/>
        </authorList>
    </citation>
    <scope>NUCLEOTIDE SEQUENCE [LARGE SCALE GENOMIC DNA]</scope>
    <source>
        <strain evidence="2 3">DSM 44889</strain>
    </source>
</reference>
<dbReference type="AlphaFoldDB" id="A0A316A8V4"/>
<comment type="caution">
    <text evidence="2">The sequence shown here is derived from an EMBL/GenBank/DDBJ whole genome shotgun (WGS) entry which is preliminary data.</text>
</comment>
<gene>
    <name evidence="2" type="ORF">BXY45_110112</name>
</gene>
<proteinExistence type="predicted"/>
<dbReference type="InterPro" id="IPR036291">
    <property type="entry name" value="NAD(P)-bd_dom_sf"/>
</dbReference>
<sequence length="329" mass="33873">MTTTTSDNSPSRPASIDAATIERAPRTPLVDALLECLRAGFDPEQDPPRTSTAVPSGQLLLMPSATSSWVGTKLVTLAPENPGRGLPLIQGTYVLFDGLTLAPHSLLDGAALTTLRTAAVSLLALRLLASEPPRRAVVIGTGVQAAAHVDALLECTGVEHIDVVGRRPGAATPLLQAARDAGRTARELSPAEVNTVTGADVVVCATSSATPLFGADLLDERTTVLAIGSYQPTTTELEPALVGRSQVVVESIGSALREAGDVLIARDAGLMDIADLVTLAALATGDVAPDPTRPRIFKGTGMAWQDLVCAGAIAPQSCQRPTPSTAVTT</sequence>
<dbReference type="Proteomes" id="UP000245469">
    <property type="component" value="Unassembled WGS sequence"/>
</dbReference>
<dbReference type="Gene3D" id="3.40.50.720">
    <property type="entry name" value="NAD(P)-binding Rossmann-like Domain"/>
    <property type="match status" value="1"/>
</dbReference>
<dbReference type="PANTHER" id="PTHR13812:SF19">
    <property type="entry name" value="KETIMINE REDUCTASE MU-CRYSTALLIN"/>
    <property type="match status" value="1"/>
</dbReference>
<keyword evidence="3" id="KW-1185">Reference proteome</keyword>